<dbReference type="InterPro" id="IPR001466">
    <property type="entry name" value="Beta-lactam-related"/>
</dbReference>
<proteinExistence type="predicted"/>
<sequence>MRLQVIALLACAWLAPAMSVYAVKPAAADAPVARWQALDTFVDEAVGPGGYTGAVASVWQDGQAPHVHAAGMRDLAGTAPMREDAIFRIYSMTKPVVSVAVLMLVDSGDIGLDDDIARHLPAFSQLRVLDENGAQRAPARALTIRHLLTHTSGIANSEGGALRLREAAGLDDAPDLDAYVQRLAAVPLQHDPGTVFAYDGAATNVLSRLVEVVSGEPLDAFLRTRLFVPLGMVDTGFSVPAEQRVRVVDITTTGDDGKLRIAEGPSATTPGAALNPYTSGAGGLYSTAADHLRFARMLLGGGALDGTRYLREDTVAMMVCNQLGFLDAPHTSFSPYEGFGFGVSVQLDPAARGRLGAPGQAGWSGAASTYFTIDPTRGIVAILLAQHLPRDVAGDPPRLATPFYNLVQQGAAP</sequence>
<evidence type="ECO:0000256" key="1">
    <source>
        <dbReference type="SAM" id="SignalP"/>
    </source>
</evidence>
<reference evidence="3" key="2">
    <citation type="journal article" date="2022" name="Syst. Appl. Microbiol.">
        <title>Physiological and genomic characterisation of Luteimonas fraxinea sp. nov., a bacterial species associated with trees tolerant to ash dieback.</title>
        <authorList>
            <person name="Ulrich K."/>
            <person name="Becker R."/>
            <person name="Behrendt U."/>
            <person name="Kube M."/>
            <person name="Schneck V."/>
            <person name="Ulrich A."/>
        </authorList>
    </citation>
    <scope>NUCLEOTIDE SEQUENCE</scope>
    <source>
        <strain evidence="3">A1P009</strain>
    </source>
</reference>
<dbReference type="Proteomes" id="UP001430360">
    <property type="component" value="Unassembled WGS sequence"/>
</dbReference>
<feature type="chain" id="PRO_5046584131" evidence="1">
    <location>
        <begin position="23"/>
        <end position="413"/>
    </location>
</feature>
<dbReference type="Pfam" id="PF00144">
    <property type="entry name" value="Beta-lactamase"/>
    <property type="match status" value="1"/>
</dbReference>
<evidence type="ECO:0000313" key="4">
    <source>
        <dbReference type="Proteomes" id="UP001430360"/>
    </source>
</evidence>
<evidence type="ECO:0000259" key="2">
    <source>
        <dbReference type="Pfam" id="PF00144"/>
    </source>
</evidence>
<dbReference type="PANTHER" id="PTHR43283">
    <property type="entry name" value="BETA-LACTAMASE-RELATED"/>
    <property type="match status" value="1"/>
</dbReference>
<gene>
    <name evidence="3" type="ORF">LTT95_10240</name>
</gene>
<feature type="signal peptide" evidence="1">
    <location>
        <begin position="1"/>
        <end position="22"/>
    </location>
</feature>
<keyword evidence="4" id="KW-1185">Reference proteome</keyword>
<protein>
    <submittedName>
        <fullName evidence="3">Beta-lactamase family protein</fullName>
    </submittedName>
</protein>
<comment type="caution">
    <text evidence="3">The sequence shown here is derived from an EMBL/GenBank/DDBJ whole genome shotgun (WGS) entry which is preliminary data.</text>
</comment>
<feature type="domain" description="Beta-lactamase-related" evidence="2">
    <location>
        <begin position="39"/>
        <end position="396"/>
    </location>
</feature>
<dbReference type="EMBL" id="JAJQKU010000003">
    <property type="protein sequence ID" value="MCD9097315.1"/>
    <property type="molecule type" value="Genomic_DNA"/>
</dbReference>
<organism evidence="3 4">
    <name type="scientific">Luteimonas fraxinea</name>
    <dbReference type="NCBI Taxonomy" id="2901869"/>
    <lineage>
        <taxon>Bacteria</taxon>
        <taxon>Pseudomonadati</taxon>
        <taxon>Pseudomonadota</taxon>
        <taxon>Gammaproteobacteria</taxon>
        <taxon>Lysobacterales</taxon>
        <taxon>Lysobacteraceae</taxon>
        <taxon>Luteimonas</taxon>
    </lineage>
</organism>
<reference evidence="3" key="1">
    <citation type="submission" date="2021-12" db="EMBL/GenBank/DDBJ databases">
        <authorList>
            <person name="Ulrich A."/>
        </authorList>
    </citation>
    <scope>NUCLEOTIDE SEQUENCE</scope>
    <source>
        <strain evidence="3">A1P009</strain>
    </source>
</reference>
<dbReference type="Gene3D" id="3.40.710.10">
    <property type="entry name" value="DD-peptidase/beta-lactamase superfamily"/>
    <property type="match status" value="1"/>
</dbReference>
<dbReference type="PANTHER" id="PTHR43283:SF3">
    <property type="entry name" value="BETA-LACTAMASE FAMILY PROTEIN (AFU_ORTHOLOGUE AFUA_5G07500)"/>
    <property type="match status" value="1"/>
</dbReference>
<dbReference type="InterPro" id="IPR012338">
    <property type="entry name" value="Beta-lactam/transpept-like"/>
</dbReference>
<name>A0ABS8UFN1_9GAMM</name>
<evidence type="ECO:0000313" key="3">
    <source>
        <dbReference type="EMBL" id="MCD9097315.1"/>
    </source>
</evidence>
<keyword evidence="1" id="KW-0732">Signal</keyword>
<dbReference type="SUPFAM" id="SSF56601">
    <property type="entry name" value="beta-lactamase/transpeptidase-like"/>
    <property type="match status" value="1"/>
</dbReference>
<dbReference type="InterPro" id="IPR050789">
    <property type="entry name" value="Diverse_Enzym_Activities"/>
</dbReference>
<accession>A0ABS8UFN1</accession>